<feature type="compositionally biased region" description="Basic and acidic residues" evidence="4">
    <location>
        <begin position="1609"/>
        <end position="1620"/>
    </location>
</feature>
<dbReference type="SMART" id="SM00368">
    <property type="entry name" value="LRR_RI"/>
    <property type="match status" value="3"/>
</dbReference>
<accession>A0AAD2JJW1</accession>
<keyword evidence="2" id="KW-0963">Cytoplasm</keyword>
<feature type="compositionally biased region" description="Basic and acidic residues" evidence="4">
    <location>
        <begin position="143"/>
        <end position="159"/>
    </location>
</feature>
<feature type="compositionally biased region" description="Acidic residues" evidence="4">
    <location>
        <begin position="1361"/>
        <end position="1372"/>
    </location>
</feature>
<name>A0AAD2JJW1_9STRA</name>
<feature type="compositionally biased region" description="Basic residues" evidence="4">
    <location>
        <begin position="52"/>
        <end position="65"/>
    </location>
</feature>
<gene>
    <name evidence="5" type="ORF">CYCCA115_LOCUS16416</name>
</gene>
<feature type="compositionally biased region" description="Acidic residues" evidence="4">
    <location>
        <begin position="1254"/>
        <end position="1282"/>
    </location>
</feature>
<feature type="compositionally biased region" description="Basic and acidic residues" evidence="4">
    <location>
        <begin position="1765"/>
        <end position="1780"/>
    </location>
</feature>
<evidence type="ECO:0000313" key="5">
    <source>
        <dbReference type="EMBL" id="CAJ1956825.1"/>
    </source>
</evidence>
<feature type="compositionally biased region" description="Low complexity" evidence="4">
    <location>
        <begin position="97"/>
        <end position="109"/>
    </location>
</feature>
<dbReference type="PANTHER" id="PTHR10901:SF6">
    <property type="entry name" value="TROPOMODULIN, ISOFORM N"/>
    <property type="match status" value="1"/>
</dbReference>
<feature type="compositionally biased region" description="Low complexity" evidence="4">
    <location>
        <begin position="1575"/>
        <end position="1586"/>
    </location>
</feature>
<sequence length="1780" mass="195480">MASLKERMAMLTKSAAKTDDHQEFKKKSGNTEQPEKVGKLTHSYLSRDSGAKPKRNFKVPKFNKKKKEEGEKKAEEATTTTSTAAATTESKDEVKTAAKPKQAADAPKSPMAPKSPIKIPGRLSGKFKNPFLRNDMAGKVNKKGKEGEEGAAKPEKSEKEADDDELEAQEEEDDFVIPEDEEGEEGDEVGDMNKQEAPKRGALRNFVQTSQRLSLGIFAKKKGAPTSRTQSDTSGGRKFGTANISAADSKARDRAGIKLNDGNAAPPPRKRISLLGNLGRMGSKRNTNNNKMNAYNLVLDKARADEVEGYLDQINTFKQSFTLVKRLSIRDNDIVQAVQRVIDNDPKQTAIKITDDVRFGHLRSSLVQDFGDAIRKNLYLKTLTIKGVDLGNPFLEALASAIRDNVTLQEIDLSRNAFTHDALVEFCQALELNHTITKVKLETQLSPLYEKGAETALAAIENNRSVKSMTIDFQGDVDGKFDKRLKEITQRNYWNKDNYPMPNPDDLLVNFLKEEVVRTEELHQQKMLEKDLEEVREGDWDYLYELAVLFDRFKIQETDEESKRSSVQSYASPMHAAQQSRNSEGFGAGKNPMTGAQGFPSDGSFLTEEFIDTYLQEDAERGGLVFNFCNQARLFKQFPSTSPDRETIVNIFVYELLHHPRQQEFTGINMTNTGCGNDFWVKIAEGVLEDPDLFPNINMISAETNFLTEAGFVAIADMVKSETSMRYLQVLKLDNQKALLSSKAERALARAMCVNLSIVRFSLRVRNLLERDQCNKYVVRNIDFLRQARRHHKINTGTLEERKRNAMEQLFDSIAANDESITEVNISADIKFTGLSDVEKVKSAKAFATNSHVKKVLMNQLQLGDKFAIALGEALERNKTIERLVIEGNAFTGAGFKGIFEGLGKNSSVVELLAGHQTKAMSSPDEQALPGLLQGNETITKISLDLRNSAVTMQLDKICNQNRSKRISAQRPSERKRNAMEQYFDSIAANDESITEVNLSADVKFTGLSKTEKVKSAKAFATNSHVTKVTMNQLQLGDDFLIALGEALETNTTIKRLVIEGNSFAGPGFKGLFTGLGKNSSVKELLGKHQTKSMSSSDEQVLPALIEENTTLSKISLDLRNSAVTMALDKVCNRNNQERRKKKNSSAVSGPATDNAAMAVASTPAGSLRDSVVPVPTDEPQSEATAKEKSEEKPFDEDKPPSESPVDEAPVDKVPEKKQASNEKPFDERSVDDKPFDEEMPEDEVSPVEKSPVDEEMPEDEASPVEEAPADEEMPEDEDAPADEGPATEQKEDNEDAPADEVPETEQKEDDDDAPADEIHETEQNEDDEDAPADEGPETETKAEIEVVAEEEAPVTKDAPAAEEEAPADENEPAPQMDVVQDAPAAEQVENEAKEAVEEAPADEAVSEPEVSAEEAPADEVEPQAAEDAPAEEPEPEPKTPEEPLTEAAPTPDTPDKEEEEEVVITEAPAAPAEDPEPEPKTTEELSVEAAAKEEEPVPKTPEELSAEAPAEEEVLEPEPKTPEEPLTEAAPTPDTPDQEEEEVITEEPAASAEEPEPEPKTAEEEEEELPEPEPTTTEELPVGAAAEEEEEPSHKTPAEAAAEEEGEKEAPKPEPKASEELSTEAAEEEEEVSEPEPLAEAAEEEEEEEAEPVPEPEPQNPEELSAEAAAEAEPEPKTSEELSAEADSTPGTPGVEPVPVPVPEREPKTPEEQEPAKAEPTPDLPAETPAKEATPVSDTVIEVGDGEEIEVSHSGEIAEEEEHETNVEEIDGKSAESWD</sequence>
<feature type="compositionally biased region" description="Acidic residues" evidence="4">
    <location>
        <begin position="1398"/>
        <end position="1422"/>
    </location>
</feature>
<comment type="caution">
    <text evidence="5">The sequence shown here is derived from an EMBL/GenBank/DDBJ whole genome shotgun (WGS) entry which is preliminary data.</text>
</comment>
<feature type="compositionally biased region" description="Low complexity" evidence="4">
    <location>
        <begin position="1662"/>
        <end position="1672"/>
    </location>
</feature>
<feature type="compositionally biased region" description="Basic and acidic residues" evidence="4">
    <location>
        <begin position="1704"/>
        <end position="1718"/>
    </location>
</feature>
<dbReference type="Gene3D" id="3.80.10.10">
    <property type="entry name" value="Ribonuclease Inhibitor"/>
    <property type="match status" value="4"/>
</dbReference>
<keyword evidence="3" id="KW-0206">Cytoskeleton</keyword>
<feature type="compositionally biased region" description="Acidic residues" evidence="4">
    <location>
        <begin position="1622"/>
        <end position="1635"/>
    </location>
</feature>
<keyword evidence="6" id="KW-1185">Reference proteome</keyword>
<evidence type="ECO:0000256" key="4">
    <source>
        <dbReference type="SAM" id="MobiDB-lite"/>
    </source>
</evidence>
<feature type="compositionally biased region" description="Acidic residues" evidence="4">
    <location>
        <begin position="1235"/>
        <end position="1246"/>
    </location>
</feature>
<dbReference type="EMBL" id="CAKOGP040001925">
    <property type="protein sequence ID" value="CAJ1956825.1"/>
    <property type="molecule type" value="Genomic_DNA"/>
</dbReference>
<dbReference type="PANTHER" id="PTHR10901">
    <property type="entry name" value="TROPOMODULIN"/>
    <property type="match status" value="1"/>
</dbReference>
<dbReference type="GO" id="GO:0005523">
    <property type="term" value="F:tropomyosin binding"/>
    <property type="evidence" value="ECO:0007669"/>
    <property type="project" value="InterPro"/>
</dbReference>
<evidence type="ECO:0000256" key="2">
    <source>
        <dbReference type="ARBA" id="ARBA00022490"/>
    </source>
</evidence>
<feature type="region of interest" description="Disordered" evidence="4">
    <location>
        <begin position="561"/>
        <end position="601"/>
    </location>
</feature>
<feature type="compositionally biased region" description="Basic and acidic residues" evidence="4">
    <location>
        <begin position="16"/>
        <end position="26"/>
    </location>
</feature>
<dbReference type="GO" id="GO:0007015">
    <property type="term" value="P:actin filament organization"/>
    <property type="evidence" value="ECO:0007669"/>
    <property type="project" value="TreeGrafter"/>
</dbReference>
<feature type="compositionally biased region" description="Acidic residues" evidence="4">
    <location>
        <begin position="160"/>
        <end position="190"/>
    </location>
</feature>
<feature type="compositionally biased region" description="Acidic residues" evidence="4">
    <location>
        <begin position="1642"/>
        <end position="1655"/>
    </location>
</feature>
<evidence type="ECO:0000256" key="3">
    <source>
        <dbReference type="ARBA" id="ARBA00023212"/>
    </source>
</evidence>
<protein>
    <submittedName>
        <fullName evidence="5">Uncharacterized protein</fullName>
    </submittedName>
</protein>
<comment type="subcellular location">
    <subcellularLocation>
        <location evidence="1">Cytoplasm</location>
        <location evidence="1">Cytoskeleton</location>
    </subcellularLocation>
</comment>
<dbReference type="GO" id="GO:0005856">
    <property type="term" value="C:cytoskeleton"/>
    <property type="evidence" value="ECO:0007669"/>
    <property type="project" value="UniProtKB-SubCell"/>
</dbReference>
<dbReference type="InterPro" id="IPR004934">
    <property type="entry name" value="TMOD"/>
</dbReference>
<feature type="compositionally biased region" description="Low complexity" evidence="4">
    <location>
        <begin position="77"/>
        <end position="88"/>
    </location>
</feature>
<dbReference type="InterPro" id="IPR032675">
    <property type="entry name" value="LRR_dom_sf"/>
</dbReference>
<feature type="compositionally biased region" description="Polar residues" evidence="4">
    <location>
        <begin position="565"/>
        <end position="583"/>
    </location>
</feature>
<feature type="region of interest" description="Disordered" evidence="4">
    <location>
        <begin position="1132"/>
        <end position="1780"/>
    </location>
</feature>
<feature type="compositionally biased region" description="Acidic residues" evidence="4">
    <location>
        <begin position="1324"/>
        <end position="1338"/>
    </location>
</feature>
<organism evidence="5 6">
    <name type="scientific">Cylindrotheca closterium</name>
    <dbReference type="NCBI Taxonomy" id="2856"/>
    <lineage>
        <taxon>Eukaryota</taxon>
        <taxon>Sar</taxon>
        <taxon>Stramenopiles</taxon>
        <taxon>Ochrophyta</taxon>
        <taxon>Bacillariophyta</taxon>
        <taxon>Bacillariophyceae</taxon>
        <taxon>Bacillariophycidae</taxon>
        <taxon>Bacillariales</taxon>
        <taxon>Bacillariaceae</taxon>
        <taxon>Cylindrotheca</taxon>
    </lineage>
</organism>
<proteinExistence type="predicted"/>
<feature type="compositionally biased region" description="Basic and acidic residues" evidence="4">
    <location>
        <begin position="1185"/>
        <end position="1201"/>
    </location>
</feature>
<evidence type="ECO:0000313" key="6">
    <source>
        <dbReference type="Proteomes" id="UP001295423"/>
    </source>
</evidence>
<feature type="compositionally biased region" description="Acidic residues" evidence="4">
    <location>
        <begin position="1292"/>
        <end position="1316"/>
    </location>
</feature>
<feature type="compositionally biased region" description="Basic and acidic residues" evidence="4">
    <location>
        <begin position="1491"/>
        <end position="1503"/>
    </location>
</feature>
<dbReference type="Proteomes" id="UP001295423">
    <property type="component" value="Unassembled WGS sequence"/>
</dbReference>
<feature type="region of interest" description="Disordered" evidence="4">
    <location>
        <begin position="1"/>
        <end position="247"/>
    </location>
</feature>
<feature type="compositionally biased region" description="Acidic residues" evidence="4">
    <location>
        <begin position="1537"/>
        <end position="1546"/>
    </location>
</feature>
<evidence type="ECO:0000256" key="1">
    <source>
        <dbReference type="ARBA" id="ARBA00004245"/>
    </source>
</evidence>
<dbReference type="GO" id="GO:0051694">
    <property type="term" value="P:pointed-end actin filament capping"/>
    <property type="evidence" value="ECO:0007669"/>
    <property type="project" value="InterPro"/>
</dbReference>
<reference evidence="5" key="1">
    <citation type="submission" date="2023-08" db="EMBL/GenBank/DDBJ databases">
        <authorList>
            <person name="Audoor S."/>
            <person name="Bilcke G."/>
        </authorList>
    </citation>
    <scope>NUCLEOTIDE SEQUENCE</scope>
</reference>
<dbReference type="SUPFAM" id="SSF52047">
    <property type="entry name" value="RNI-like"/>
    <property type="match status" value="2"/>
</dbReference>
<feature type="compositionally biased region" description="Basic and acidic residues" evidence="4">
    <location>
        <begin position="66"/>
        <end position="76"/>
    </location>
</feature>
<feature type="compositionally biased region" description="Basic and acidic residues" evidence="4">
    <location>
        <begin position="1210"/>
        <end position="1234"/>
    </location>
</feature>